<evidence type="ECO:0000256" key="1">
    <source>
        <dbReference type="SAM" id="MobiDB-lite"/>
    </source>
</evidence>
<evidence type="ECO:0000313" key="4">
    <source>
        <dbReference type="Proteomes" id="UP000319746"/>
    </source>
</evidence>
<keyword evidence="2" id="KW-0812">Transmembrane</keyword>
<dbReference type="InterPro" id="IPR010178">
    <property type="entry name" value="Lit"/>
</dbReference>
<dbReference type="RefSeq" id="WP_141866789.1">
    <property type="nucleotide sequence ID" value="NZ_BAABAN010000005.1"/>
</dbReference>
<feature type="transmembrane region" description="Helical" evidence="2">
    <location>
        <begin position="158"/>
        <end position="184"/>
    </location>
</feature>
<feature type="compositionally biased region" description="Basic and acidic residues" evidence="1">
    <location>
        <begin position="1"/>
        <end position="22"/>
    </location>
</feature>
<dbReference type="NCBIfam" id="TIGR01906">
    <property type="entry name" value="integ_TIGR01906"/>
    <property type="match status" value="1"/>
</dbReference>
<name>A0A543AFD2_9MICC</name>
<reference evidence="3 4" key="1">
    <citation type="submission" date="2019-06" db="EMBL/GenBank/DDBJ databases">
        <title>Sequencing the genomes of 1000 actinobacteria strains.</title>
        <authorList>
            <person name="Klenk H.-P."/>
        </authorList>
    </citation>
    <scope>NUCLEOTIDE SEQUENCE [LARGE SCALE GENOMIC DNA]</scope>
    <source>
        <strain evidence="3 4">DSM 24083</strain>
    </source>
</reference>
<keyword evidence="2" id="KW-1133">Transmembrane helix</keyword>
<gene>
    <name evidence="3" type="ORF">FB556_1756</name>
</gene>
<protein>
    <submittedName>
        <fullName evidence="3">Integral membrane protein (TIGR01906 family)</fullName>
    </submittedName>
</protein>
<keyword evidence="2" id="KW-0472">Membrane</keyword>
<feature type="region of interest" description="Disordered" evidence="1">
    <location>
        <begin position="1"/>
        <end position="125"/>
    </location>
</feature>
<keyword evidence="4" id="KW-1185">Reference proteome</keyword>
<dbReference type="Proteomes" id="UP000319746">
    <property type="component" value="Unassembled WGS sequence"/>
</dbReference>
<accession>A0A543AFD2</accession>
<feature type="transmembrane region" description="Helical" evidence="2">
    <location>
        <begin position="342"/>
        <end position="362"/>
    </location>
</feature>
<proteinExistence type="predicted"/>
<sequence length="392" mass="42214">MSKQSKDHRASSNDGDAARDPETVPLEGLTPGEDISPAEPVATPRRQRRRIDPDGDALETAAAVGIGPRNHPRPGARPAPGSEFSADPPAAPLHEPATRVTPPPPPINASTGSSAAPRPGAGAFEPLEDSFEDAAAARAKARDRAAVGSPTLVRVLQVVLAILAPLVILIAMIRLVASPVFLWFEYHRPGFPADQFGMAIDQRLTLGSYGLDYLFNLAPSAYLGDLRFANGNPVFTNDEVAHMADVKQVMMITMIAGLLAAIVCVVAMIMLYRMRKGAIARALFAGAVWFTVVMSLLAVVAVFGWQAFFAGFHQLFFAEGTWTFATSDSLIRLYPGQFWVDAAAWVGGLTLVVMIVILLVTAPTARRRQRREQAQRFLESQVTGQTGQPRQP</sequence>
<organism evidence="3 4">
    <name type="scientific">Enteractinococcus coprophilus</name>
    <dbReference type="NCBI Taxonomy" id="1027633"/>
    <lineage>
        <taxon>Bacteria</taxon>
        <taxon>Bacillati</taxon>
        <taxon>Actinomycetota</taxon>
        <taxon>Actinomycetes</taxon>
        <taxon>Micrococcales</taxon>
        <taxon>Micrococcaceae</taxon>
    </lineage>
</organism>
<evidence type="ECO:0000313" key="3">
    <source>
        <dbReference type="EMBL" id="TQL71283.1"/>
    </source>
</evidence>
<feature type="compositionally biased region" description="Low complexity" evidence="1">
    <location>
        <begin position="109"/>
        <end position="123"/>
    </location>
</feature>
<dbReference type="OrthoDB" id="4804608at2"/>
<dbReference type="AlphaFoldDB" id="A0A543AFD2"/>
<dbReference type="EMBL" id="VFOU01000003">
    <property type="protein sequence ID" value="TQL71283.1"/>
    <property type="molecule type" value="Genomic_DNA"/>
</dbReference>
<evidence type="ECO:0000256" key="2">
    <source>
        <dbReference type="SAM" id="Phobius"/>
    </source>
</evidence>
<dbReference type="Pfam" id="PF07314">
    <property type="entry name" value="Lit"/>
    <property type="match status" value="1"/>
</dbReference>
<feature type="transmembrane region" description="Helical" evidence="2">
    <location>
        <begin position="283"/>
        <end position="308"/>
    </location>
</feature>
<feature type="transmembrane region" description="Helical" evidence="2">
    <location>
        <begin position="249"/>
        <end position="271"/>
    </location>
</feature>
<comment type="caution">
    <text evidence="3">The sequence shown here is derived from an EMBL/GenBank/DDBJ whole genome shotgun (WGS) entry which is preliminary data.</text>
</comment>